<comment type="similarity">
    <text evidence="5">Belongs to the protease inhibitor I48 family.</text>
</comment>
<keyword evidence="3" id="KW-0789">Thiol protease inhibitor</keyword>
<comment type="caution">
    <text evidence="6">The sequence shown here is derived from an EMBL/GenBank/DDBJ whole genome shotgun (WGS) entry which is preliminary data.</text>
</comment>
<dbReference type="InParanoid" id="A0A409YBJ1"/>
<organism evidence="6 7">
    <name type="scientific">Panaeolus cyanescens</name>
    <dbReference type="NCBI Taxonomy" id="181874"/>
    <lineage>
        <taxon>Eukaryota</taxon>
        <taxon>Fungi</taxon>
        <taxon>Dikarya</taxon>
        <taxon>Basidiomycota</taxon>
        <taxon>Agaricomycotina</taxon>
        <taxon>Agaricomycetes</taxon>
        <taxon>Agaricomycetidae</taxon>
        <taxon>Agaricales</taxon>
        <taxon>Agaricineae</taxon>
        <taxon>Galeropsidaceae</taxon>
        <taxon>Panaeolus</taxon>
    </lineage>
</organism>
<comment type="function">
    <text evidence="4">Binds and inhibits cysteine proteinases. Inhibits most strongly papain and cathepsin L, more weakly bromelain and cathepsin B while it is completely ineffective against cathepsin H.</text>
</comment>
<evidence type="ECO:0000256" key="2">
    <source>
        <dbReference type="ARBA" id="ARBA00022690"/>
    </source>
</evidence>
<evidence type="ECO:0000256" key="5">
    <source>
        <dbReference type="ARBA" id="ARBA00025775"/>
    </source>
</evidence>
<dbReference type="InterPro" id="IPR019508">
    <property type="entry name" value="Prot_inh_I48_clitocypin"/>
</dbReference>
<dbReference type="Pfam" id="PF10467">
    <property type="entry name" value="Inhibitor_I48"/>
    <property type="match status" value="1"/>
</dbReference>
<keyword evidence="7" id="KW-1185">Reference proteome</keyword>
<proteinExistence type="inferred from homology"/>
<sequence length="192" mass="20934">MLFPRFKAQTTGDWEPQRAAEGVLEASDTCGVTKNIIGGLFATSAGYGAPVYAEPQSPSFIGSQKWRLQKVEGKNTFNIIAVGHPPLTIPGITEPIVLPTVGWGLARGADGDPSRIITLQTELAEFVLRPYGDQSHPDGFTVIIQRPGSRFSLHLANIVGVDSKTEALEVEGHYFPSPDAPPQWQFIRHWTI</sequence>
<evidence type="ECO:0000313" key="7">
    <source>
        <dbReference type="Proteomes" id="UP000284842"/>
    </source>
</evidence>
<keyword evidence="2" id="KW-0646">Protease inhibitor</keyword>
<name>A0A409YBJ1_9AGAR</name>
<dbReference type="GO" id="GO:0004869">
    <property type="term" value="F:cysteine-type endopeptidase inhibitor activity"/>
    <property type="evidence" value="ECO:0007669"/>
    <property type="project" value="UniProtKB-KW"/>
</dbReference>
<dbReference type="EMBL" id="NHTK01001315">
    <property type="protein sequence ID" value="PPR00359.1"/>
    <property type="molecule type" value="Genomic_DNA"/>
</dbReference>
<dbReference type="AlphaFoldDB" id="A0A409YBJ1"/>
<dbReference type="Proteomes" id="UP000284842">
    <property type="component" value="Unassembled WGS sequence"/>
</dbReference>
<evidence type="ECO:0000313" key="6">
    <source>
        <dbReference type="EMBL" id="PPR00359.1"/>
    </source>
</evidence>
<evidence type="ECO:0000256" key="3">
    <source>
        <dbReference type="ARBA" id="ARBA00022704"/>
    </source>
</evidence>
<dbReference type="Gene3D" id="2.80.10.50">
    <property type="match status" value="1"/>
</dbReference>
<reference evidence="6 7" key="1">
    <citation type="journal article" date="2018" name="Evol. Lett.">
        <title>Horizontal gene cluster transfer increased hallucinogenic mushroom diversity.</title>
        <authorList>
            <person name="Reynolds H.T."/>
            <person name="Vijayakumar V."/>
            <person name="Gluck-Thaler E."/>
            <person name="Korotkin H.B."/>
            <person name="Matheny P.B."/>
            <person name="Slot J.C."/>
        </authorList>
    </citation>
    <scope>NUCLEOTIDE SEQUENCE [LARGE SCALE GENOMIC DNA]</scope>
    <source>
        <strain evidence="6 7">2629</strain>
    </source>
</reference>
<gene>
    <name evidence="6" type="ORF">CVT24_004395</name>
</gene>
<comment type="subunit">
    <text evidence="1">Homodimer.</text>
</comment>
<evidence type="ECO:0000256" key="4">
    <source>
        <dbReference type="ARBA" id="ARBA00024855"/>
    </source>
</evidence>
<evidence type="ECO:0000256" key="1">
    <source>
        <dbReference type="ARBA" id="ARBA00011738"/>
    </source>
</evidence>
<protein>
    <submittedName>
        <fullName evidence="6">Uncharacterized protein</fullName>
    </submittedName>
</protein>
<accession>A0A409YBJ1</accession>